<reference evidence="2" key="1">
    <citation type="submission" date="2020-01" db="EMBL/GenBank/DDBJ databases">
        <title>Genome sequence of Kobresia littledalei, the first chromosome-level genome in the family Cyperaceae.</title>
        <authorList>
            <person name="Qu G."/>
        </authorList>
    </citation>
    <scope>NUCLEOTIDE SEQUENCE</scope>
    <source>
        <strain evidence="2">C.B.Clarke</strain>
        <tissue evidence="2">Leaf</tissue>
    </source>
</reference>
<dbReference type="AlphaFoldDB" id="A0A833R2G3"/>
<evidence type="ECO:0000313" key="2">
    <source>
        <dbReference type="EMBL" id="KAF3332253.1"/>
    </source>
</evidence>
<proteinExistence type="predicted"/>
<sequence>MHRPSFGNSTQSMSSNCAMPELRDRGEETCERPTETKQDNVENTPVPEVKTTEEEKTTEVTAEDVAVTTGAAPEGGAEVATVNTEEEKLSEAAQEAENSAA</sequence>
<organism evidence="2 3">
    <name type="scientific">Carex littledalei</name>
    <dbReference type="NCBI Taxonomy" id="544730"/>
    <lineage>
        <taxon>Eukaryota</taxon>
        <taxon>Viridiplantae</taxon>
        <taxon>Streptophyta</taxon>
        <taxon>Embryophyta</taxon>
        <taxon>Tracheophyta</taxon>
        <taxon>Spermatophyta</taxon>
        <taxon>Magnoliopsida</taxon>
        <taxon>Liliopsida</taxon>
        <taxon>Poales</taxon>
        <taxon>Cyperaceae</taxon>
        <taxon>Cyperoideae</taxon>
        <taxon>Cariceae</taxon>
        <taxon>Carex</taxon>
        <taxon>Carex subgen. Euthyceras</taxon>
    </lineage>
</organism>
<name>A0A833R2G3_9POAL</name>
<evidence type="ECO:0000313" key="3">
    <source>
        <dbReference type="Proteomes" id="UP000623129"/>
    </source>
</evidence>
<feature type="compositionally biased region" description="Low complexity" evidence="1">
    <location>
        <begin position="59"/>
        <end position="69"/>
    </location>
</feature>
<protein>
    <submittedName>
        <fullName evidence="2">Uncharacterized protein</fullName>
    </submittedName>
</protein>
<accession>A0A833R2G3</accession>
<feature type="region of interest" description="Disordered" evidence="1">
    <location>
        <begin position="1"/>
        <end position="101"/>
    </location>
</feature>
<dbReference type="EMBL" id="SWLB01000011">
    <property type="protein sequence ID" value="KAF3332253.1"/>
    <property type="molecule type" value="Genomic_DNA"/>
</dbReference>
<keyword evidence="3" id="KW-1185">Reference proteome</keyword>
<gene>
    <name evidence="2" type="ORF">FCM35_KLT01830</name>
</gene>
<feature type="compositionally biased region" description="Low complexity" evidence="1">
    <location>
        <begin position="91"/>
        <end position="101"/>
    </location>
</feature>
<feature type="compositionally biased region" description="Polar residues" evidence="1">
    <location>
        <begin position="1"/>
        <end position="17"/>
    </location>
</feature>
<feature type="compositionally biased region" description="Basic and acidic residues" evidence="1">
    <location>
        <begin position="21"/>
        <end position="40"/>
    </location>
</feature>
<evidence type="ECO:0000256" key="1">
    <source>
        <dbReference type="SAM" id="MobiDB-lite"/>
    </source>
</evidence>
<dbReference type="Proteomes" id="UP000623129">
    <property type="component" value="Unassembled WGS sequence"/>
</dbReference>
<comment type="caution">
    <text evidence="2">The sequence shown here is derived from an EMBL/GenBank/DDBJ whole genome shotgun (WGS) entry which is preliminary data.</text>
</comment>